<dbReference type="EMBL" id="FQZO01000004">
    <property type="protein sequence ID" value="SHJ35116.1"/>
    <property type="molecule type" value="Genomic_DNA"/>
</dbReference>
<evidence type="ECO:0000259" key="2">
    <source>
        <dbReference type="Pfam" id="PF00534"/>
    </source>
</evidence>
<dbReference type="Proteomes" id="UP000184080">
    <property type="component" value="Unassembled WGS sequence"/>
</dbReference>
<dbReference type="RefSeq" id="WP_242948962.1">
    <property type="nucleotide sequence ID" value="NZ_FQZO01000004.1"/>
</dbReference>
<dbReference type="GO" id="GO:0016757">
    <property type="term" value="F:glycosyltransferase activity"/>
    <property type="evidence" value="ECO:0007669"/>
    <property type="project" value="InterPro"/>
</dbReference>
<organism evidence="3 4">
    <name type="scientific">Clostridium amylolyticum</name>
    <dbReference type="NCBI Taxonomy" id="1121298"/>
    <lineage>
        <taxon>Bacteria</taxon>
        <taxon>Bacillati</taxon>
        <taxon>Bacillota</taxon>
        <taxon>Clostridia</taxon>
        <taxon>Eubacteriales</taxon>
        <taxon>Clostridiaceae</taxon>
        <taxon>Clostridium</taxon>
    </lineage>
</organism>
<dbReference type="SUPFAM" id="SSF53756">
    <property type="entry name" value="UDP-Glycosyltransferase/glycogen phosphorylase"/>
    <property type="match status" value="1"/>
</dbReference>
<keyword evidence="1 3" id="KW-0808">Transferase</keyword>
<evidence type="ECO:0000313" key="4">
    <source>
        <dbReference type="Proteomes" id="UP000184080"/>
    </source>
</evidence>
<dbReference type="STRING" id="1121298.SAMN05444401_2870"/>
<dbReference type="PANTHER" id="PTHR46401:SF2">
    <property type="entry name" value="GLYCOSYLTRANSFERASE WBBK-RELATED"/>
    <property type="match status" value="1"/>
</dbReference>
<dbReference type="InterPro" id="IPR001296">
    <property type="entry name" value="Glyco_trans_1"/>
</dbReference>
<dbReference type="Pfam" id="PF00534">
    <property type="entry name" value="Glycos_transf_1"/>
    <property type="match status" value="1"/>
</dbReference>
<dbReference type="Gene3D" id="3.40.50.2000">
    <property type="entry name" value="Glycogen Phosphorylase B"/>
    <property type="match status" value="2"/>
</dbReference>
<protein>
    <submittedName>
        <fullName evidence="3">Glycosyltransferase involved in cell wall bisynthesis</fullName>
    </submittedName>
</protein>
<dbReference type="AlphaFoldDB" id="A0A1M6IKU9"/>
<evidence type="ECO:0000256" key="1">
    <source>
        <dbReference type="ARBA" id="ARBA00022679"/>
    </source>
</evidence>
<sequence>MGIRYAMQYLKTTNVHLVKDMGMIPYKLYKNYKFDAKVISYKNGDFPYLNQEVKGLKLDFVNKLFKSFTLDGALHLFKYGKEIDILQVFHITLSTVAYMYSYKFKNKKGKIYLKLDCSYKLIERIAELSNFQRKLLNTILDKADLISIEQEFLYYELIKILPKCKEKLIILPNGVDYNYIDHIDVKYNYEAKENIILTSARIGAEEKNTPMLLEAFAKVKDVEYSNWKVVLAGPVEDSFYEYLDDYFIRYPNLKNKIEIKGNIIDRKKLYEEYMRAKIFSLTSDFESFGISFIEAAAYGDIIVSTDVGIVREIVEPTYGALVSPGDIKALTEELEKYMFKKDLSVESQSVYNLCKEKFNWDKIIKKLYSHLINL</sequence>
<proteinExistence type="predicted"/>
<feature type="domain" description="Glycosyl transferase family 1" evidence="2">
    <location>
        <begin position="185"/>
        <end position="339"/>
    </location>
</feature>
<dbReference type="CDD" id="cd03801">
    <property type="entry name" value="GT4_PimA-like"/>
    <property type="match status" value="1"/>
</dbReference>
<keyword evidence="4" id="KW-1185">Reference proteome</keyword>
<gene>
    <name evidence="3" type="ORF">SAMN05444401_2870</name>
</gene>
<dbReference type="PANTHER" id="PTHR46401">
    <property type="entry name" value="GLYCOSYLTRANSFERASE WBBK-RELATED"/>
    <property type="match status" value="1"/>
</dbReference>
<evidence type="ECO:0000313" key="3">
    <source>
        <dbReference type="EMBL" id="SHJ35116.1"/>
    </source>
</evidence>
<accession>A0A1M6IKU9</accession>
<reference evidence="3 4" key="1">
    <citation type="submission" date="2016-11" db="EMBL/GenBank/DDBJ databases">
        <authorList>
            <person name="Jaros S."/>
            <person name="Januszkiewicz K."/>
            <person name="Wedrychowicz H."/>
        </authorList>
    </citation>
    <scope>NUCLEOTIDE SEQUENCE [LARGE SCALE GENOMIC DNA]</scope>
    <source>
        <strain evidence="3 4">DSM 21864</strain>
    </source>
</reference>
<name>A0A1M6IKU9_9CLOT</name>